<keyword evidence="3" id="KW-1185">Reference proteome</keyword>
<feature type="compositionally biased region" description="Polar residues" evidence="1">
    <location>
        <begin position="55"/>
        <end position="67"/>
    </location>
</feature>
<feature type="region of interest" description="Disordered" evidence="1">
    <location>
        <begin position="136"/>
        <end position="169"/>
    </location>
</feature>
<gene>
    <name evidence="2" type="ORF">R9X50_00377200</name>
</gene>
<dbReference type="InterPro" id="IPR025040">
    <property type="entry name" value="DUF3984"/>
</dbReference>
<evidence type="ECO:0000313" key="2">
    <source>
        <dbReference type="EMBL" id="WPH00938.1"/>
    </source>
</evidence>
<evidence type="ECO:0000313" key="3">
    <source>
        <dbReference type="Proteomes" id="UP001303373"/>
    </source>
</evidence>
<accession>A0AAQ3M6D2</accession>
<feature type="compositionally biased region" description="Acidic residues" evidence="1">
    <location>
        <begin position="207"/>
        <end position="219"/>
    </location>
</feature>
<dbReference type="Pfam" id="PF13136">
    <property type="entry name" value="DUF3984"/>
    <property type="match status" value="1"/>
</dbReference>
<dbReference type="AlphaFoldDB" id="A0AAQ3M6D2"/>
<organism evidence="2 3">
    <name type="scientific">Acrodontium crateriforme</name>
    <dbReference type="NCBI Taxonomy" id="150365"/>
    <lineage>
        <taxon>Eukaryota</taxon>
        <taxon>Fungi</taxon>
        <taxon>Dikarya</taxon>
        <taxon>Ascomycota</taxon>
        <taxon>Pezizomycotina</taxon>
        <taxon>Dothideomycetes</taxon>
        <taxon>Dothideomycetidae</taxon>
        <taxon>Mycosphaerellales</taxon>
        <taxon>Teratosphaeriaceae</taxon>
        <taxon>Acrodontium</taxon>
    </lineage>
</organism>
<protein>
    <submittedName>
        <fullName evidence="2">Uncharacterized protein</fullName>
    </submittedName>
</protein>
<feature type="region of interest" description="Disordered" evidence="1">
    <location>
        <begin position="25"/>
        <end position="104"/>
    </location>
</feature>
<reference evidence="2 3" key="1">
    <citation type="submission" date="2023-11" db="EMBL/GenBank/DDBJ databases">
        <title>An acidophilic fungus is an integral part of prey digestion in a carnivorous sundew plant.</title>
        <authorList>
            <person name="Tsai I.J."/>
        </authorList>
    </citation>
    <scope>NUCLEOTIDE SEQUENCE [LARGE SCALE GENOMIC DNA]</scope>
    <source>
        <strain evidence="2">169a</strain>
    </source>
</reference>
<dbReference type="Proteomes" id="UP001303373">
    <property type="component" value="Chromosome 5"/>
</dbReference>
<proteinExistence type="predicted"/>
<feature type="region of interest" description="Disordered" evidence="1">
    <location>
        <begin position="184"/>
        <end position="275"/>
    </location>
</feature>
<feature type="compositionally biased region" description="Basic and acidic residues" evidence="1">
    <location>
        <begin position="345"/>
        <end position="375"/>
    </location>
</feature>
<evidence type="ECO:0000256" key="1">
    <source>
        <dbReference type="SAM" id="MobiDB-lite"/>
    </source>
</evidence>
<feature type="region of interest" description="Disordered" evidence="1">
    <location>
        <begin position="336"/>
        <end position="394"/>
    </location>
</feature>
<dbReference type="EMBL" id="CP138584">
    <property type="protein sequence ID" value="WPH00938.1"/>
    <property type="molecule type" value="Genomic_DNA"/>
</dbReference>
<feature type="compositionally biased region" description="Polar residues" evidence="1">
    <location>
        <begin position="186"/>
        <end position="201"/>
    </location>
</feature>
<name>A0AAQ3M6D2_9PEZI</name>
<sequence>MDSNSGLSSRAKRSTTNLADLRLAPLSTRFIEPSREKSTTSTSYLESPDVEFGRQHSSYIQGKSAPTTPGILSRSSSRSYLGGGLSRRGSLYDNEQEEPSYEYAAVRRDNVGSLRVDVGSGRIPKAKSEAALAVQPPHAKTSVHDVAARKKKRNTRTPRTPKGSKLADDDWLTRTGAAANALLQESKGQSWLQSRESSTTVARMDSTDDDEDDQYEEMAELSASTARFHDESALTTPRVSKWGSRYGSRPPSHRASRRGSVASARTPLAGPGGSQEVATGYFDGVHVVEAIEPDWVDRAGENSEDDEVARLSENRSFGLGSVVDKLMNFRLFKVDEREESTEDESEHRSEDETEEEARQRMLTEAKRRREAKEKLTASNTGNKAGPGTEQDEVAQGWQDAAWLFSVASKALF</sequence>